<evidence type="ECO:0000313" key="4">
    <source>
        <dbReference type="Proteomes" id="UP001434337"/>
    </source>
</evidence>
<protein>
    <submittedName>
        <fullName evidence="3">YciI family protein</fullName>
    </submittedName>
</protein>
<gene>
    <name evidence="3" type="ORF">PCC79_14805</name>
</gene>
<dbReference type="Gene3D" id="3.30.70.1060">
    <property type="entry name" value="Dimeric alpha+beta barrel"/>
    <property type="match status" value="1"/>
</dbReference>
<evidence type="ECO:0000256" key="1">
    <source>
        <dbReference type="ARBA" id="ARBA00007689"/>
    </source>
</evidence>
<name>A0ABZ3C5S9_9ACTN</name>
<organism evidence="3 4">
    <name type="scientific">Propioniciclava soli</name>
    <dbReference type="NCBI Taxonomy" id="2775081"/>
    <lineage>
        <taxon>Bacteria</taxon>
        <taxon>Bacillati</taxon>
        <taxon>Actinomycetota</taxon>
        <taxon>Actinomycetes</taxon>
        <taxon>Propionibacteriales</taxon>
        <taxon>Propionibacteriaceae</taxon>
        <taxon>Propioniciclava</taxon>
    </lineage>
</organism>
<dbReference type="EMBL" id="CP115965">
    <property type="protein sequence ID" value="WZW98140.1"/>
    <property type="molecule type" value="Genomic_DNA"/>
</dbReference>
<dbReference type="InterPro" id="IPR011008">
    <property type="entry name" value="Dimeric_a/b-barrel"/>
</dbReference>
<dbReference type="InterPro" id="IPR005545">
    <property type="entry name" value="YCII"/>
</dbReference>
<keyword evidence="4" id="KW-1185">Reference proteome</keyword>
<dbReference type="PANTHER" id="PTHR35174:SF3">
    <property type="entry name" value="BLL7171 PROTEIN"/>
    <property type="match status" value="1"/>
</dbReference>
<accession>A0ABZ3C5S9</accession>
<evidence type="ECO:0000259" key="2">
    <source>
        <dbReference type="Pfam" id="PF03795"/>
    </source>
</evidence>
<feature type="domain" description="YCII-related" evidence="2">
    <location>
        <begin position="18"/>
        <end position="64"/>
    </location>
</feature>
<sequence>MTIVAGEALGAADTATVMRTRGGAVTLTDGPFAEAIEGLGGFYLVDAPDLDTLTEVLRALPAYDIQIQPVVDPYE</sequence>
<proteinExistence type="inferred from homology"/>
<dbReference type="Proteomes" id="UP001434337">
    <property type="component" value="Chromosome"/>
</dbReference>
<dbReference type="RefSeq" id="WP_342372267.1">
    <property type="nucleotide sequence ID" value="NZ_CP115965.1"/>
</dbReference>
<dbReference type="Pfam" id="PF03795">
    <property type="entry name" value="YCII"/>
    <property type="match status" value="1"/>
</dbReference>
<evidence type="ECO:0000313" key="3">
    <source>
        <dbReference type="EMBL" id="WZW98140.1"/>
    </source>
</evidence>
<dbReference type="SUPFAM" id="SSF54909">
    <property type="entry name" value="Dimeric alpha+beta barrel"/>
    <property type="match status" value="1"/>
</dbReference>
<comment type="similarity">
    <text evidence="1">Belongs to the YciI family.</text>
</comment>
<reference evidence="3 4" key="1">
    <citation type="journal article" date="2023" name="Environ Microbiome">
        <title>A coral-associated actinobacterium mitigates coral bleaching under heat stress.</title>
        <authorList>
            <person name="Li J."/>
            <person name="Zou Y."/>
            <person name="Li Q."/>
            <person name="Zhang J."/>
            <person name="Bourne D.G."/>
            <person name="Lyu Y."/>
            <person name="Liu C."/>
            <person name="Zhang S."/>
        </authorList>
    </citation>
    <scope>NUCLEOTIDE SEQUENCE [LARGE SCALE GENOMIC DNA]</scope>
    <source>
        <strain evidence="3 4">SCSIO 13291</strain>
    </source>
</reference>
<dbReference type="PANTHER" id="PTHR35174">
    <property type="entry name" value="BLL7171 PROTEIN-RELATED"/>
    <property type="match status" value="1"/>
</dbReference>